<dbReference type="SUPFAM" id="SSF53901">
    <property type="entry name" value="Thiolase-like"/>
    <property type="match status" value="2"/>
</dbReference>
<dbReference type="PANTHER" id="PTHR11712:SF336">
    <property type="entry name" value="3-OXOACYL-[ACYL-CARRIER-PROTEIN] SYNTHASE, MITOCHONDRIAL"/>
    <property type="match status" value="1"/>
</dbReference>
<dbReference type="InterPro" id="IPR014030">
    <property type="entry name" value="Ketoacyl_synth_N"/>
</dbReference>
<evidence type="ECO:0000313" key="6">
    <source>
        <dbReference type="Proteomes" id="UP000703893"/>
    </source>
</evidence>
<dbReference type="InterPro" id="IPR000794">
    <property type="entry name" value="Beta-ketoacyl_synthase"/>
</dbReference>
<dbReference type="InterPro" id="IPR018201">
    <property type="entry name" value="Ketoacyl_synth_AS"/>
</dbReference>
<dbReference type="PROSITE" id="PS52004">
    <property type="entry name" value="KS3_2"/>
    <property type="match status" value="1"/>
</dbReference>
<evidence type="ECO:0000256" key="1">
    <source>
        <dbReference type="ARBA" id="ARBA00008467"/>
    </source>
</evidence>
<dbReference type="InterPro" id="IPR014031">
    <property type="entry name" value="Ketoacyl_synth_C"/>
</dbReference>
<dbReference type="NCBIfam" id="NF005589">
    <property type="entry name" value="PRK07314.1"/>
    <property type="match status" value="1"/>
</dbReference>
<proteinExistence type="inferred from homology"/>
<dbReference type="GO" id="GO:0004315">
    <property type="term" value="F:3-oxoacyl-[acyl-carrier-protein] synthase activity"/>
    <property type="evidence" value="ECO:0007669"/>
    <property type="project" value="InterPro"/>
</dbReference>
<evidence type="ECO:0000313" key="5">
    <source>
        <dbReference type="EMBL" id="MBM3275136.1"/>
    </source>
</evidence>
<accession>A0A938BLC0</accession>
<protein>
    <submittedName>
        <fullName evidence="5">Beta-ketoacyl-[acyl-carrier-protein] synthase family protein</fullName>
    </submittedName>
</protein>
<dbReference type="PANTHER" id="PTHR11712">
    <property type="entry name" value="POLYKETIDE SYNTHASE-RELATED"/>
    <property type="match status" value="1"/>
</dbReference>
<dbReference type="InterPro" id="IPR020841">
    <property type="entry name" value="PKS_Beta-ketoAc_synthase_dom"/>
</dbReference>
<dbReference type="FunFam" id="3.40.47.10:FF:000029">
    <property type="entry name" value="3-oxoacyl-[acyl-carrier-protein] synthase 1"/>
    <property type="match status" value="1"/>
</dbReference>
<dbReference type="Proteomes" id="UP000703893">
    <property type="component" value="Unassembled WGS sequence"/>
</dbReference>
<dbReference type="SMART" id="SM00825">
    <property type="entry name" value="PKS_KS"/>
    <property type="match status" value="1"/>
</dbReference>
<dbReference type="Pfam" id="PF02801">
    <property type="entry name" value="Ketoacyl-synt_C"/>
    <property type="match status" value="1"/>
</dbReference>
<dbReference type="EMBL" id="VGJX01000457">
    <property type="protein sequence ID" value="MBM3275136.1"/>
    <property type="molecule type" value="Genomic_DNA"/>
</dbReference>
<evidence type="ECO:0000259" key="4">
    <source>
        <dbReference type="PROSITE" id="PS52004"/>
    </source>
</evidence>
<reference evidence="5 6" key="1">
    <citation type="submission" date="2019-03" db="EMBL/GenBank/DDBJ databases">
        <title>Lake Tanganyika Metagenome-Assembled Genomes (MAGs).</title>
        <authorList>
            <person name="Tran P."/>
        </authorList>
    </citation>
    <scope>NUCLEOTIDE SEQUENCE [LARGE SCALE GENOMIC DNA]</scope>
    <source>
        <strain evidence="5">K_DeepCast_65m_m2_236</strain>
    </source>
</reference>
<keyword evidence="2 3" id="KW-0808">Transferase</keyword>
<dbReference type="Gene3D" id="3.40.47.10">
    <property type="match status" value="1"/>
</dbReference>
<organism evidence="5 6">
    <name type="scientific">Candidatus Tanganyikabacteria bacterium</name>
    <dbReference type="NCBI Taxonomy" id="2961651"/>
    <lineage>
        <taxon>Bacteria</taxon>
        <taxon>Bacillati</taxon>
        <taxon>Candidatus Sericytochromatia</taxon>
        <taxon>Candidatus Tanganyikabacteria</taxon>
    </lineage>
</organism>
<evidence type="ECO:0000256" key="3">
    <source>
        <dbReference type="RuleBase" id="RU003694"/>
    </source>
</evidence>
<name>A0A938BLC0_9BACT</name>
<feature type="domain" description="Ketosynthase family 3 (KS3)" evidence="4">
    <location>
        <begin position="1"/>
        <end position="391"/>
    </location>
</feature>
<comment type="similarity">
    <text evidence="1 3">Belongs to the thiolase-like superfamily. Beta-ketoacyl-ACP synthases family.</text>
</comment>
<comment type="caution">
    <text evidence="5">The sequence shown here is derived from an EMBL/GenBank/DDBJ whole genome shotgun (WGS) entry which is preliminary data.</text>
</comment>
<dbReference type="PROSITE" id="PS00606">
    <property type="entry name" value="KS3_1"/>
    <property type="match status" value="1"/>
</dbReference>
<dbReference type="InterPro" id="IPR016039">
    <property type="entry name" value="Thiolase-like"/>
</dbReference>
<sequence>MRIVITGVGALSPLGVGVTALWEGLLAGRHGIRPVTTFDASGYDVQMGGEVPGFEPADTMPPEVAARFGRTTQFAIAASRMAVEDAGLNDPGTWAGAGLCLGTTMGEVQELEAACAGQEGRLRRYPVSQIGAGVAEVLGLSGPNTVIPTACAAGNYSIGHAVDLLRDGRALMMLAGGVDVMAEIQYVGFQRLRSMAPDVPRPFSAGREGMMVSEGAGVLVLEPLDTAIARGARIYAEVLGYGLSCDAHHMTAPHPDGAGAYAAMTAALQDAGLTPEKISYVNAHGTGTPANDRIETLAIKRLLGDHAQRVPVTSIKAMLGHTMGAASALEAVVTALIVHHGIIPPTTNYLGPDPDCDLDYVIDGPRQKGVAVALSNSYAFGGNNASLVVGCPPGR</sequence>
<dbReference type="CDD" id="cd00834">
    <property type="entry name" value="KAS_I_II"/>
    <property type="match status" value="1"/>
</dbReference>
<dbReference type="Pfam" id="PF00109">
    <property type="entry name" value="ketoacyl-synt"/>
    <property type="match status" value="1"/>
</dbReference>
<dbReference type="AlphaFoldDB" id="A0A938BLC0"/>
<dbReference type="GO" id="GO:0006633">
    <property type="term" value="P:fatty acid biosynthetic process"/>
    <property type="evidence" value="ECO:0007669"/>
    <property type="project" value="InterPro"/>
</dbReference>
<evidence type="ECO:0000256" key="2">
    <source>
        <dbReference type="ARBA" id="ARBA00022679"/>
    </source>
</evidence>
<gene>
    <name evidence="5" type="ORF">FJZ00_08275</name>
</gene>